<dbReference type="OrthoDB" id="7060459at2"/>
<accession>A0A2V1H1P2</accession>
<organism evidence="1 2">
    <name type="scientific">Pelagibaculum spongiae</name>
    <dbReference type="NCBI Taxonomy" id="2080658"/>
    <lineage>
        <taxon>Bacteria</taxon>
        <taxon>Pseudomonadati</taxon>
        <taxon>Pseudomonadota</taxon>
        <taxon>Gammaproteobacteria</taxon>
        <taxon>Oceanospirillales</taxon>
        <taxon>Pelagibaculum</taxon>
    </lineage>
</organism>
<protein>
    <submittedName>
        <fullName evidence="1">Uncharacterized protein</fullName>
    </submittedName>
</protein>
<comment type="caution">
    <text evidence="1">The sequence shown here is derived from an EMBL/GenBank/DDBJ whole genome shotgun (WGS) entry which is preliminary data.</text>
</comment>
<reference evidence="1 2" key="1">
    <citation type="submission" date="2018-04" db="EMBL/GenBank/DDBJ databases">
        <title>Thalassorhabdus spongiae gen. nov., sp. nov., isolated from a marine sponge in South-West Iceland.</title>
        <authorList>
            <person name="Knobloch S."/>
            <person name="Daussin A."/>
            <person name="Johannsson R."/>
            <person name="Marteinsson V.T."/>
        </authorList>
    </citation>
    <scope>NUCLEOTIDE SEQUENCE [LARGE SCALE GENOMIC DNA]</scope>
    <source>
        <strain evidence="1 2">Hp12</strain>
    </source>
</reference>
<name>A0A2V1H1P2_9GAMM</name>
<proteinExistence type="predicted"/>
<evidence type="ECO:0000313" key="2">
    <source>
        <dbReference type="Proteomes" id="UP000244906"/>
    </source>
</evidence>
<dbReference type="AlphaFoldDB" id="A0A2V1H1P2"/>
<keyword evidence="2" id="KW-1185">Reference proteome</keyword>
<gene>
    <name evidence="1" type="ORF">DC094_07090</name>
</gene>
<dbReference type="EMBL" id="QDDL01000002">
    <property type="protein sequence ID" value="PVZ70352.1"/>
    <property type="molecule type" value="Genomic_DNA"/>
</dbReference>
<sequence>MIKIHFKLPILIESDKKLIAVFSANGLDSAIAKAEFNLKDTYFSIDSKGEGWGYYSKLEYFSPLITKKRWYKKEIIELHNKFVKNKNDKFIGRSLSSKTLPKVIHEIVAFSANR</sequence>
<dbReference type="RefSeq" id="WP_116686424.1">
    <property type="nucleotide sequence ID" value="NZ_CAWNYD010000002.1"/>
</dbReference>
<evidence type="ECO:0000313" key="1">
    <source>
        <dbReference type="EMBL" id="PVZ70352.1"/>
    </source>
</evidence>
<dbReference type="Proteomes" id="UP000244906">
    <property type="component" value="Unassembled WGS sequence"/>
</dbReference>